<dbReference type="InterPro" id="IPR045073">
    <property type="entry name" value="Omega/Tau-like"/>
</dbReference>
<dbReference type="Pfam" id="PF02798">
    <property type="entry name" value="GST_N"/>
    <property type="match status" value="1"/>
</dbReference>
<accession>A0A8T1PRR6</accession>
<dbReference type="PANTHER" id="PTHR11260">
    <property type="entry name" value="GLUTATHIONE S-TRANSFERASE, GST, SUPERFAMILY, GST DOMAIN CONTAINING"/>
    <property type="match status" value="1"/>
</dbReference>
<feature type="domain" description="GST C-terminal" evidence="7">
    <location>
        <begin position="122"/>
        <end position="254"/>
    </location>
</feature>
<keyword evidence="3" id="KW-0808">Transferase</keyword>
<dbReference type="GO" id="GO:0004364">
    <property type="term" value="F:glutathione transferase activity"/>
    <property type="evidence" value="ECO:0007669"/>
    <property type="project" value="UniProtKB-EC"/>
</dbReference>
<evidence type="ECO:0000256" key="2">
    <source>
        <dbReference type="ARBA" id="ARBA00022575"/>
    </source>
</evidence>
<evidence type="ECO:0000313" key="8">
    <source>
        <dbReference type="EMBL" id="KAG6644514.1"/>
    </source>
</evidence>
<keyword evidence="2" id="KW-0216">Detoxification</keyword>
<dbReference type="EMBL" id="CM031816">
    <property type="protein sequence ID" value="KAG6644514.1"/>
    <property type="molecule type" value="Genomic_DNA"/>
</dbReference>
<evidence type="ECO:0000259" key="6">
    <source>
        <dbReference type="PROSITE" id="PS50404"/>
    </source>
</evidence>
<dbReference type="FunFam" id="1.20.1050.10:FF:000016">
    <property type="entry name" value="Glutathione S-transferase U9"/>
    <property type="match status" value="1"/>
</dbReference>
<dbReference type="PANTHER" id="PTHR11260:SF784">
    <property type="entry name" value="GLUTATHIONE S-TRANSFERASE"/>
    <property type="match status" value="1"/>
</dbReference>
<evidence type="ECO:0000313" key="9">
    <source>
        <dbReference type="EMBL" id="KAG6699272.1"/>
    </source>
</evidence>
<dbReference type="FunFam" id="3.40.30.10:FF:000014">
    <property type="entry name" value="Tau class glutathione S-transferase"/>
    <property type="match status" value="1"/>
</dbReference>
<dbReference type="CDD" id="cd03058">
    <property type="entry name" value="GST_N_Tau"/>
    <property type="match status" value="1"/>
</dbReference>
<proteinExistence type="inferred from homology"/>
<dbReference type="EC" id="2.5.1.18" evidence="1"/>
<organism evidence="8 10">
    <name type="scientific">Carya illinoinensis</name>
    <name type="common">Pecan</name>
    <dbReference type="NCBI Taxonomy" id="32201"/>
    <lineage>
        <taxon>Eukaryota</taxon>
        <taxon>Viridiplantae</taxon>
        <taxon>Streptophyta</taxon>
        <taxon>Embryophyta</taxon>
        <taxon>Tracheophyta</taxon>
        <taxon>Spermatophyta</taxon>
        <taxon>Magnoliopsida</taxon>
        <taxon>eudicotyledons</taxon>
        <taxon>Gunneridae</taxon>
        <taxon>Pentapetalae</taxon>
        <taxon>rosids</taxon>
        <taxon>fabids</taxon>
        <taxon>Fagales</taxon>
        <taxon>Juglandaceae</taxon>
        <taxon>Carya</taxon>
    </lineage>
</organism>
<dbReference type="Proteomes" id="UP000811246">
    <property type="component" value="Chromosome 8"/>
</dbReference>
<evidence type="ECO:0000256" key="4">
    <source>
        <dbReference type="ARBA" id="ARBA00025743"/>
    </source>
</evidence>
<comment type="catalytic activity">
    <reaction evidence="5">
        <text>RX + glutathione = an S-substituted glutathione + a halide anion + H(+)</text>
        <dbReference type="Rhea" id="RHEA:16437"/>
        <dbReference type="ChEBI" id="CHEBI:15378"/>
        <dbReference type="ChEBI" id="CHEBI:16042"/>
        <dbReference type="ChEBI" id="CHEBI:17792"/>
        <dbReference type="ChEBI" id="CHEBI:57925"/>
        <dbReference type="ChEBI" id="CHEBI:90779"/>
        <dbReference type="EC" id="2.5.1.18"/>
    </reaction>
</comment>
<reference evidence="8" key="1">
    <citation type="submission" date="2020-12" db="EMBL/GenBank/DDBJ databases">
        <title>WGS assembly of Carya illinoinensis cv. Pawnee.</title>
        <authorList>
            <person name="Platts A."/>
            <person name="Shu S."/>
            <person name="Wright S."/>
            <person name="Barry K."/>
            <person name="Edger P."/>
            <person name="Pires J.C."/>
            <person name="Schmutz J."/>
        </authorList>
    </citation>
    <scope>NUCLEOTIDE SEQUENCE</scope>
    <source>
        <tissue evidence="8">Leaf</tissue>
    </source>
</reference>
<dbReference type="AlphaFoldDB" id="A0A8T1PRR6"/>
<keyword evidence="10" id="KW-1185">Reference proteome</keyword>
<dbReference type="GO" id="GO:0005737">
    <property type="term" value="C:cytoplasm"/>
    <property type="evidence" value="ECO:0007669"/>
    <property type="project" value="TreeGrafter"/>
</dbReference>
<comment type="similarity">
    <text evidence="4">Belongs to the GST superfamily. Tau family.</text>
</comment>
<evidence type="ECO:0000259" key="7">
    <source>
        <dbReference type="PROSITE" id="PS50405"/>
    </source>
</evidence>
<dbReference type="SFLD" id="SFLDS00019">
    <property type="entry name" value="Glutathione_Transferase_(cytos"/>
    <property type="match status" value="1"/>
</dbReference>
<dbReference type="InterPro" id="IPR004045">
    <property type="entry name" value="Glutathione_S-Trfase_N"/>
</dbReference>
<dbReference type="EMBL" id="CM031832">
    <property type="protein sequence ID" value="KAG6699272.1"/>
    <property type="molecule type" value="Genomic_DNA"/>
</dbReference>
<comment type="caution">
    <text evidence="8">The sequence shown here is derived from an EMBL/GenBank/DDBJ whole genome shotgun (WGS) entry which is preliminary data.</text>
</comment>
<dbReference type="PROSITE" id="PS50405">
    <property type="entry name" value="GST_CTER"/>
    <property type="match status" value="1"/>
</dbReference>
<gene>
    <name evidence="8" type="ORF">CIPAW_08G059000</name>
    <name evidence="9" type="ORF">I3842_08G060200</name>
</gene>
<dbReference type="InterPro" id="IPR010987">
    <property type="entry name" value="Glutathione-S-Trfase_C-like"/>
</dbReference>
<dbReference type="SFLD" id="SFLDG00358">
    <property type="entry name" value="Main_(cytGST)"/>
    <property type="match status" value="1"/>
</dbReference>
<reference evidence="9" key="2">
    <citation type="submission" date="2021-01" db="EMBL/GenBank/DDBJ databases">
        <authorList>
            <person name="Lovell J.T."/>
            <person name="Bentley N."/>
            <person name="Bhattarai G."/>
            <person name="Jenkins J.W."/>
            <person name="Sreedasyam A."/>
            <person name="Alarcon Y."/>
            <person name="Bock C."/>
            <person name="Boston L."/>
            <person name="Carlson J."/>
            <person name="Cervantes K."/>
            <person name="Clermont K."/>
            <person name="Krom N."/>
            <person name="Kubenka K."/>
            <person name="Mamidi S."/>
            <person name="Mattison C."/>
            <person name="Monteros M."/>
            <person name="Pisani C."/>
            <person name="Plott C."/>
            <person name="Rajasekar S."/>
            <person name="Rhein H.S."/>
            <person name="Rohla C."/>
            <person name="Song M."/>
            <person name="Hilaire R.S."/>
            <person name="Shu S."/>
            <person name="Wells L."/>
            <person name="Wang X."/>
            <person name="Webber J."/>
            <person name="Heerema R.J."/>
            <person name="Klein P."/>
            <person name="Conner P."/>
            <person name="Grauke L."/>
            <person name="Grimwood J."/>
            <person name="Schmutz J."/>
            <person name="Randall J.J."/>
        </authorList>
    </citation>
    <scope>NUCLEOTIDE SEQUENCE</scope>
    <source>
        <tissue evidence="9">Leaf</tissue>
    </source>
</reference>
<dbReference type="CDD" id="cd03185">
    <property type="entry name" value="GST_C_Tau"/>
    <property type="match status" value="1"/>
</dbReference>
<dbReference type="SFLD" id="SFLDG01152">
    <property type="entry name" value="Main.3:_Omega-_and_Tau-like"/>
    <property type="match status" value="1"/>
</dbReference>
<dbReference type="GO" id="GO:0006749">
    <property type="term" value="P:glutathione metabolic process"/>
    <property type="evidence" value="ECO:0007669"/>
    <property type="project" value="InterPro"/>
</dbReference>
<name>A0A8T1PRR6_CARIL</name>
<evidence type="ECO:0000256" key="3">
    <source>
        <dbReference type="ARBA" id="ARBA00022679"/>
    </source>
</evidence>
<dbReference type="InterPro" id="IPR045074">
    <property type="entry name" value="GST_C_Tau"/>
</dbReference>
<protein>
    <recommendedName>
        <fullName evidence="1">glutathione transferase</fullName>
        <ecNumber evidence="1">2.5.1.18</ecNumber>
    </recommendedName>
</protein>
<feature type="domain" description="GST N-terminal" evidence="6">
    <location>
        <begin position="37"/>
        <end position="116"/>
    </location>
</feature>
<dbReference type="GO" id="GO:0009407">
    <property type="term" value="P:toxin catabolic process"/>
    <property type="evidence" value="ECO:0007669"/>
    <property type="project" value="UniProtKB-ARBA"/>
</dbReference>
<dbReference type="PROSITE" id="PS50404">
    <property type="entry name" value="GST_NTER"/>
    <property type="match status" value="1"/>
</dbReference>
<evidence type="ECO:0000256" key="1">
    <source>
        <dbReference type="ARBA" id="ARBA00012452"/>
    </source>
</evidence>
<evidence type="ECO:0000256" key="5">
    <source>
        <dbReference type="ARBA" id="ARBA00047960"/>
    </source>
</evidence>
<dbReference type="Proteomes" id="UP000811609">
    <property type="component" value="Chromosome 8"/>
</dbReference>
<dbReference type="InterPro" id="IPR040079">
    <property type="entry name" value="Glutathione_S-Trfase"/>
</dbReference>
<sequence length="261" mass="30371">MVEVYQQVLYIKLDQVALDFSIQEKELSKKREMAEENKVTLHGLWLSSYVKRVELALKIKGIPYEYVEEDMKNKSPQLLKYNPVHKMVPILVHNGKPIVESSVILEYIDETWKNGPPLLPRDPYERAQVRFWASFVQKQLFETMISVLKSEGEAQQKVIKELLDKLKVLEEEIKKIFPEGIPTSMNHETVGLLDIMVVTCFGPHEVQEEVLGFKFIDTEKTPLLFSWLKALNEIPVVKEATYPREKLVEALKYIRQVSLNK</sequence>
<evidence type="ECO:0000313" key="10">
    <source>
        <dbReference type="Proteomes" id="UP000811609"/>
    </source>
</evidence>